<dbReference type="PROSITE" id="PS51898">
    <property type="entry name" value="TYR_RECOMBINASE"/>
    <property type="match status" value="1"/>
</dbReference>
<dbReference type="RefSeq" id="WP_203883393.1">
    <property type="nucleotide sequence ID" value="NZ_BAABHH010000005.1"/>
</dbReference>
<dbReference type="EMBL" id="BONV01000011">
    <property type="protein sequence ID" value="GIG79955.1"/>
    <property type="molecule type" value="Genomic_DNA"/>
</dbReference>
<evidence type="ECO:0000259" key="3">
    <source>
        <dbReference type="PROSITE" id="PS51898"/>
    </source>
</evidence>
<gene>
    <name evidence="4" type="ORF">Pka01_30820</name>
</gene>
<dbReference type="PANTHER" id="PTHR30349">
    <property type="entry name" value="PHAGE INTEGRASE-RELATED"/>
    <property type="match status" value="1"/>
</dbReference>
<dbReference type="PANTHER" id="PTHR30349:SF64">
    <property type="entry name" value="PROPHAGE INTEGRASE INTD-RELATED"/>
    <property type="match status" value="1"/>
</dbReference>
<dbReference type="GO" id="GO:0015074">
    <property type="term" value="P:DNA integration"/>
    <property type="evidence" value="ECO:0007669"/>
    <property type="project" value="InterPro"/>
</dbReference>
<reference evidence="4 5" key="1">
    <citation type="submission" date="2021-01" db="EMBL/GenBank/DDBJ databases">
        <title>Whole genome shotgun sequence of Planotetraspora kaengkrachanensis NBRC 104272.</title>
        <authorList>
            <person name="Komaki H."/>
            <person name="Tamura T."/>
        </authorList>
    </citation>
    <scope>NUCLEOTIDE SEQUENCE [LARGE SCALE GENOMIC DNA]</scope>
    <source>
        <strain evidence="4 5">NBRC 104272</strain>
    </source>
</reference>
<feature type="compositionally biased region" description="Basic and acidic residues" evidence="2">
    <location>
        <begin position="315"/>
        <end position="327"/>
    </location>
</feature>
<name>A0A8J3M075_9ACTN</name>
<keyword evidence="1" id="KW-0233">DNA recombination</keyword>
<dbReference type="InterPro" id="IPR050090">
    <property type="entry name" value="Tyrosine_recombinase_XerCD"/>
</dbReference>
<evidence type="ECO:0000313" key="4">
    <source>
        <dbReference type="EMBL" id="GIG79955.1"/>
    </source>
</evidence>
<keyword evidence="5" id="KW-1185">Reference proteome</keyword>
<evidence type="ECO:0000256" key="1">
    <source>
        <dbReference type="ARBA" id="ARBA00023172"/>
    </source>
</evidence>
<evidence type="ECO:0000313" key="5">
    <source>
        <dbReference type="Proteomes" id="UP000630097"/>
    </source>
</evidence>
<feature type="region of interest" description="Disordered" evidence="2">
    <location>
        <begin position="307"/>
        <end position="327"/>
    </location>
</feature>
<dbReference type="SUPFAM" id="SSF56349">
    <property type="entry name" value="DNA breaking-rejoining enzymes"/>
    <property type="match status" value="1"/>
</dbReference>
<sequence length="456" mass="50213">MNTTYDVKLGGVQHRENRATPTFIARWRVAGKEKSKSFRTKGLANAFLSDLRQAAKLGEEFDTATGLPVSMLAPHSTGPSFYEFAQAYVLRRWRTSAARTRETDAYALLSLIPALVTDAARRPAAEDLREVLRIHALLPQDRRAELSTAQAAALTWLQKASLPLSAMGEPAVLRTAMDAISVTFAGAAAGANTIRRKRAILHHLLEHAVEQKVFTSNPLNEIKWRAPKTVTLVDPRTVVNPSQAMQLLDAVAKVGRKRGPRLKALFACIYYAALRPEEAADLRVDNCTLPESGWGLIVLEQARPQSTKRWTNSGETHESRSLKHRADRETREIPIPPVLVAMLREHIAEYGTAADGRIFCTRTGGTYSSSAHSYVWQEARKLVLTPAQVASSLAARPYDLRHAAVSLWLNAGVPAPEVAKRAGHSVDVLLRVYAKCMDGQQEQINSKINDALDSHG</sequence>
<protein>
    <submittedName>
        <fullName evidence="4">Integrase</fullName>
    </submittedName>
</protein>
<dbReference type="GO" id="GO:0006310">
    <property type="term" value="P:DNA recombination"/>
    <property type="evidence" value="ECO:0007669"/>
    <property type="project" value="UniProtKB-KW"/>
</dbReference>
<dbReference type="InterPro" id="IPR013762">
    <property type="entry name" value="Integrase-like_cat_sf"/>
</dbReference>
<dbReference type="GO" id="GO:0003677">
    <property type="term" value="F:DNA binding"/>
    <property type="evidence" value="ECO:0007669"/>
    <property type="project" value="InterPro"/>
</dbReference>
<dbReference type="Proteomes" id="UP000630097">
    <property type="component" value="Unassembled WGS sequence"/>
</dbReference>
<dbReference type="Pfam" id="PF00589">
    <property type="entry name" value="Phage_integrase"/>
    <property type="match status" value="1"/>
</dbReference>
<evidence type="ECO:0000256" key="2">
    <source>
        <dbReference type="SAM" id="MobiDB-lite"/>
    </source>
</evidence>
<comment type="caution">
    <text evidence="4">The sequence shown here is derived from an EMBL/GenBank/DDBJ whole genome shotgun (WGS) entry which is preliminary data.</text>
</comment>
<dbReference type="Gene3D" id="1.10.443.10">
    <property type="entry name" value="Intergrase catalytic core"/>
    <property type="match status" value="1"/>
</dbReference>
<dbReference type="InterPro" id="IPR002104">
    <property type="entry name" value="Integrase_catalytic"/>
</dbReference>
<feature type="domain" description="Tyr recombinase" evidence="3">
    <location>
        <begin position="233"/>
        <end position="446"/>
    </location>
</feature>
<organism evidence="4 5">
    <name type="scientific">Planotetraspora kaengkrachanensis</name>
    <dbReference type="NCBI Taxonomy" id="575193"/>
    <lineage>
        <taxon>Bacteria</taxon>
        <taxon>Bacillati</taxon>
        <taxon>Actinomycetota</taxon>
        <taxon>Actinomycetes</taxon>
        <taxon>Streptosporangiales</taxon>
        <taxon>Streptosporangiaceae</taxon>
        <taxon>Planotetraspora</taxon>
    </lineage>
</organism>
<dbReference type="AlphaFoldDB" id="A0A8J3M075"/>
<proteinExistence type="predicted"/>
<accession>A0A8J3M075</accession>
<dbReference type="InterPro" id="IPR011010">
    <property type="entry name" value="DNA_brk_join_enz"/>
</dbReference>